<sequence length="150" mass="16585">MTFVLPVPRAFFVSKVDAWISGIAVAAGFTCLSIAAPMALFSTSTAEMAVLAGIVLLTLVLPIWLLLDTNYTVTGEELRIRSGPFRWRIALSEVREVSPSRSWMSSPALSLDRIRVQYGIARSVLVSPREKQRFVDCLRERCPAAHITGF</sequence>
<keyword evidence="4" id="KW-1185">Reference proteome</keyword>
<evidence type="ECO:0000313" key="4">
    <source>
        <dbReference type="Proteomes" id="UP001148932"/>
    </source>
</evidence>
<evidence type="ECO:0000256" key="1">
    <source>
        <dbReference type="SAM" id="Phobius"/>
    </source>
</evidence>
<accession>A0ABT5RZJ9</accession>
<comment type="caution">
    <text evidence="3">The sequence shown here is derived from an EMBL/GenBank/DDBJ whole genome shotgun (WGS) entry which is preliminary data.</text>
</comment>
<organism evidence="3 4">
    <name type="scientific">Acidovorax benzenivorans</name>
    <dbReference type="NCBI Taxonomy" id="2987520"/>
    <lineage>
        <taxon>Bacteria</taxon>
        <taxon>Pseudomonadati</taxon>
        <taxon>Pseudomonadota</taxon>
        <taxon>Betaproteobacteria</taxon>
        <taxon>Burkholderiales</taxon>
        <taxon>Comamonadaceae</taxon>
        <taxon>Acidovorax</taxon>
    </lineage>
</organism>
<keyword evidence="1" id="KW-0812">Transmembrane</keyword>
<feature type="transmembrane region" description="Helical" evidence="1">
    <location>
        <begin position="20"/>
        <end position="41"/>
    </location>
</feature>
<keyword evidence="1" id="KW-1133">Transmembrane helix</keyword>
<dbReference type="EMBL" id="JAPCKI010000010">
    <property type="protein sequence ID" value="MDD2179131.1"/>
    <property type="molecule type" value="Genomic_DNA"/>
</dbReference>
<feature type="domain" description="Uncharacterized protein YyaB-like PH" evidence="2">
    <location>
        <begin position="69"/>
        <end position="142"/>
    </location>
</feature>
<dbReference type="InterPro" id="IPR009589">
    <property type="entry name" value="PH_YyaB-like"/>
</dbReference>
<reference evidence="3" key="1">
    <citation type="submission" date="2022-10" db="EMBL/GenBank/DDBJ databases">
        <title>Description of microaerobic benzene degrading bacteria.</title>
        <authorList>
            <person name="Bedics A."/>
            <person name="Tancsics A."/>
            <person name="Banerjee S."/>
        </authorList>
    </citation>
    <scope>NUCLEOTIDE SEQUENCE</scope>
    <source>
        <strain evidence="3">D2M1</strain>
    </source>
</reference>
<proteinExistence type="predicted"/>
<evidence type="ECO:0000313" key="3">
    <source>
        <dbReference type="EMBL" id="MDD2179131.1"/>
    </source>
</evidence>
<evidence type="ECO:0000259" key="2">
    <source>
        <dbReference type="Pfam" id="PF06713"/>
    </source>
</evidence>
<name>A0ABT5RZJ9_9BURK</name>
<keyword evidence="1" id="KW-0472">Membrane</keyword>
<protein>
    <submittedName>
        <fullName evidence="3">PH domain-containing protein</fullName>
    </submittedName>
</protein>
<dbReference type="Proteomes" id="UP001148932">
    <property type="component" value="Unassembled WGS sequence"/>
</dbReference>
<dbReference type="Pfam" id="PF06713">
    <property type="entry name" value="bPH_4"/>
    <property type="match status" value="1"/>
</dbReference>
<gene>
    <name evidence="3" type="ORF">OIN59_16965</name>
</gene>
<feature type="transmembrane region" description="Helical" evidence="1">
    <location>
        <begin position="48"/>
        <end position="67"/>
    </location>
</feature>
<dbReference type="RefSeq" id="WP_274112245.1">
    <property type="nucleotide sequence ID" value="NZ_JAPCKI010000010.1"/>
</dbReference>